<dbReference type="SUPFAM" id="SSF50939">
    <property type="entry name" value="Sialidases"/>
    <property type="match status" value="1"/>
</dbReference>
<sequence length="759" mass="82518">MRQAAKNQTEKVKIMRNDATTPEGVSWVFQFRARIDGALIRLHSCEDIGWELFIRAGALFLEGSTKSMSFALDMEDTASLTDATWHTLAITATSCGSKIYLDGYQCFSTTADLSPAGGGKDAKLLVEPGAGLEIREFSAHDSLLSAPEILALSPAPTPLIEFAAAHLSDYDVAELSELTSGTIFARYRVRGPGQHGTILAAGGGGSEKLNLSVTEQGIEYKVLGRRGQWRTFVAHGHWDQGRWHDVVIRVGHGAVQIYVDGYLEAHLPGQVFFAGVEGLDEVVIGQDTAGSRLFGEVRNAAIYTSVLNDAQIKKLSSVAPLDTQCLFDAGFHNSISYRIPSLITLKSGVVVAGADQRETIANDSPNSINFTIRRSFDAGATWEDLQTVLSYPGHGATGASVIDSCVVQERRSGRLIVLIDHFPGGIGQPNAAAGIGVDAKGRYLLHDGAGNQYTWNEDGTVTDAAGEKTPYHVSERGDVTINDGGEEKPVGNVFLADGEDPHQSLLTARTCFLQMIYSDDDGATWSAPVNLNQDVKEEWMSFCGTSPGTGVQLRSGRLVVPIYYNGEHKRHFSAAVVYSDDGGATWKRGKSPNDGRIFEGRQIDSRTLDTEAGATHEATLIERADGSLLMLMRNQHPSGKVAAAVSTDGGETWGEVYFAQEITEIFCQPNAVPWPSEECPERVVFANASQMRPYRGRGVLRLSEDGGRTWIASRTFNPAHYVYQCMTILPDGTLGLLWEREMQGLYFTRIPLEWIEAAK</sequence>
<dbReference type="GO" id="GO:0004308">
    <property type="term" value="F:exo-alpha-sialidase activity"/>
    <property type="evidence" value="ECO:0007669"/>
    <property type="project" value="UniProtKB-EC"/>
</dbReference>
<comment type="caution">
    <text evidence="5">The sequence shown here is derived from an EMBL/GenBank/DDBJ whole genome shotgun (WGS) entry which is preliminary data.</text>
</comment>
<dbReference type="CDD" id="cd15482">
    <property type="entry name" value="Sialidase_non-viral"/>
    <property type="match status" value="1"/>
</dbReference>
<protein>
    <recommendedName>
        <fullName evidence="3">exo-alpha-sialidase</fullName>
        <ecNumber evidence="3">3.2.1.18</ecNumber>
    </recommendedName>
</protein>
<evidence type="ECO:0000256" key="1">
    <source>
        <dbReference type="ARBA" id="ARBA00000427"/>
    </source>
</evidence>
<accession>U1PVW7</accession>
<proteinExistence type="inferred from homology"/>
<dbReference type="Pfam" id="PF13385">
    <property type="entry name" value="Laminin_G_3"/>
    <property type="match status" value="1"/>
</dbReference>
<dbReference type="SUPFAM" id="SSF49899">
    <property type="entry name" value="Concanavalin A-like lectins/glucanases"/>
    <property type="match status" value="2"/>
</dbReference>
<gene>
    <name evidence="5" type="ORF">HMPREF1978_00211</name>
</gene>
<dbReference type="InterPro" id="IPR023364">
    <property type="entry name" value="Trans_sialidase_dom3"/>
</dbReference>
<dbReference type="Gene3D" id="2.120.10.10">
    <property type="match status" value="1"/>
</dbReference>
<dbReference type="PANTHER" id="PTHR10628">
    <property type="entry name" value="SIALIDASE"/>
    <property type="match status" value="1"/>
</dbReference>
<name>U1PVW7_9ACTO</name>
<dbReference type="AlphaFoldDB" id="U1PVW7"/>
<organism evidence="5 6">
    <name type="scientific">Actinomyces graevenitzii F0530</name>
    <dbReference type="NCBI Taxonomy" id="1321817"/>
    <lineage>
        <taxon>Bacteria</taxon>
        <taxon>Bacillati</taxon>
        <taxon>Actinomycetota</taxon>
        <taxon>Actinomycetes</taxon>
        <taxon>Actinomycetales</taxon>
        <taxon>Actinomycetaceae</taxon>
        <taxon>Actinomyces</taxon>
    </lineage>
</organism>
<dbReference type="InterPro" id="IPR036278">
    <property type="entry name" value="Sialidase_sf"/>
</dbReference>
<evidence type="ECO:0000256" key="3">
    <source>
        <dbReference type="ARBA" id="ARBA00012733"/>
    </source>
</evidence>
<dbReference type="Gene3D" id="2.60.120.200">
    <property type="match status" value="2"/>
</dbReference>
<dbReference type="GO" id="GO:0006689">
    <property type="term" value="P:ganglioside catabolic process"/>
    <property type="evidence" value="ECO:0007669"/>
    <property type="project" value="TreeGrafter"/>
</dbReference>
<dbReference type="Pfam" id="PF13088">
    <property type="entry name" value="BNR_2"/>
    <property type="match status" value="1"/>
</dbReference>
<evidence type="ECO:0000256" key="2">
    <source>
        <dbReference type="ARBA" id="ARBA00009348"/>
    </source>
</evidence>
<dbReference type="Gene3D" id="2.40.220.10">
    <property type="entry name" value="Intramolecular Trans-sialidase, Domain 3"/>
    <property type="match status" value="1"/>
</dbReference>
<evidence type="ECO:0000313" key="6">
    <source>
        <dbReference type="Proteomes" id="UP000016481"/>
    </source>
</evidence>
<dbReference type="EC" id="3.2.1.18" evidence="3"/>
<comment type="similarity">
    <text evidence="2">Belongs to the glycosyl hydrolase 33 family.</text>
</comment>
<dbReference type="PATRIC" id="fig|1321817.3.peg.178"/>
<dbReference type="PANTHER" id="PTHR10628:SF30">
    <property type="entry name" value="EXO-ALPHA-SIALIDASE"/>
    <property type="match status" value="1"/>
</dbReference>
<evidence type="ECO:0000313" key="5">
    <source>
        <dbReference type="EMBL" id="ERH20015.1"/>
    </source>
</evidence>
<evidence type="ECO:0000259" key="4">
    <source>
        <dbReference type="Pfam" id="PF13088"/>
    </source>
</evidence>
<dbReference type="InterPro" id="IPR013320">
    <property type="entry name" value="ConA-like_dom_sf"/>
</dbReference>
<dbReference type="GO" id="GO:0009313">
    <property type="term" value="P:oligosaccharide catabolic process"/>
    <property type="evidence" value="ECO:0007669"/>
    <property type="project" value="TreeGrafter"/>
</dbReference>
<dbReference type="GO" id="GO:0005737">
    <property type="term" value="C:cytoplasm"/>
    <property type="evidence" value="ECO:0007669"/>
    <property type="project" value="TreeGrafter"/>
</dbReference>
<dbReference type="Proteomes" id="UP000016481">
    <property type="component" value="Unassembled WGS sequence"/>
</dbReference>
<dbReference type="EMBL" id="AWSC01000008">
    <property type="protein sequence ID" value="ERH20015.1"/>
    <property type="molecule type" value="Genomic_DNA"/>
</dbReference>
<comment type="catalytic activity">
    <reaction evidence="1">
        <text>Hydrolysis of alpha-(2-&gt;3)-, alpha-(2-&gt;6)-, alpha-(2-&gt;8)- glycosidic linkages of terminal sialic acid residues in oligosaccharides, glycoproteins, glycolipids, colominic acid and synthetic substrates.</text>
        <dbReference type="EC" id="3.2.1.18"/>
    </reaction>
</comment>
<dbReference type="InterPro" id="IPR026856">
    <property type="entry name" value="Sialidase_fam"/>
</dbReference>
<dbReference type="GO" id="GO:0016020">
    <property type="term" value="C:membrane"/>
    <property type="evidence" value="ECO:0007669"/>
    <property type="project" value="TreeGrafter"/>
</dbReference>
<reference evidence="5 6" key="1">
    <citation type="submission" date="2013-08" db="EMBL/GenBank/DDBJ databases">
        <authorList>
            <person name="Weinstock G."/>
            <person name="Sodergren E."/>
            <person name="Wylie T."/>
            <person name="Fulton L."/>
            <person name="Fulton R."/>
            <person name="Fronick C."/>
            <person name="O'Laughlin M."/>
            <person name="Godfrey J."/>
            <person name="Miner T."/>
            <person name="Herter B."/>
            <person name="Appelbaum E."/>
            <person name="Cordes M."/>
            <person name="Lek S."/>
            <person name="Wollam A."/>
            <person name="Pepin K.H."/>
            <person name="Palsikar V.B."/>
            <person name="Mitreva M."/>
            <person name="Wilson R.K."/>
        </authorList>
    </citation>
    <scope>NUCLEOTIDE SEQUENCE [LARGE SCALE GENOMIC DNA]</scope>
    <source>
        <strain evidence="5 6">F0530</strain>
    </source>
</reference>
<dbReference type="HOGENOM" id="CLU_368301_0_0_11"/>
<feature type="domain" description="Sialidase" evidence="4">
    <location>
        <begin position="511"/>
        <end position="734"/>
    </location>
</feature>
<dbReference type="InterPro" id="IPR011040">
    <property type="entry name" value="Sialidase"/>
</dbReference>